<evidence type="ECO:0000256" key="7">
    <source>
        <dbReference type="ARBA" id="ARBA00025067"/>
    </source>
</evidence>
<evidence type="ECO:0000256" key="2">
    <source>
        <dbReference type="ARBA" id="ARBA00009539"/>
    </source>
</evidence>
<dbReference type="GO" id="GO:0050661">
    <property type="term" value="F:NADP binding"/>
    <property type="evidence" value="ECO:0007669"/>
    <property type="project" value="InterPro"/>
</dbReference>
<dbReference type="PROSITE" id="PS51330">
    <property type="entry name" value="DHFR_2"/>
    <property type="match status" value="1"/>
</dbReference>
<dbReference type="Pfam" id="PF00186">
    <property type="entry name" value="DHFR_1"/>
    <property type="match status" value="1"/>
</dbReference>
<evidence type="ECO:0000313" key="10">
    <source>
        <dbReference type="EMBL" id="QCK86050.1"/>
    </source>
</evidence>
<feature type="domain" description="DHFR" evidence="9">
    <location>
        <begin position="3"/>
        <end position="167"/>
    </location>
</feature>
<comment type="catalytic activity">
    <reaction evidence="8">
        <text>(6S)-5,6,7,8-tetrahydrofolate + NADP(+) = 7,8-dihydrofolate + NADPH + H(+)</text>
        <dbReference type="Rhea" id="RHEA:15009"/>
        <dbReference type="ChEBI" id="CHEBI:15378"/>
        <dbReference type="ChEBI" id="CHEBI:57451"/>
        <dbReference type="ChEBI" id="CHEBI:57453"/>
        <dbReference type="ChEBI" id="CHEBI:57783"/>
        <dbReference type="ChEBI" id="CHEBI:58349"/>
        <dbReference type="EC" id="1.5.1.3"/>
    </reaction>
</comment>
<dbReference type="Proteomes" id="UP000298588">
    <property type="component" value="Chromosome"/>
</dbReference>
<evidence type="ECO:0000256" key="1">
    <source>
        <dbReference type="ARBA" id="ARBA00004903"/>
    </source>
</evidence>
<name>A0A4D7QDG9_9HYPH</name>
<dbReference type="GO" id="GO:0005829">
    <property type="term" value="C:cytosol"/>
    <property type="evidence" value="ECO:0007669"/>
    <property type="project" value="TreeGrafter"/>
</dbReference>
<evidence type="ECO:0000313" key="11">
    <source>
        <dbReference type="Proteomes" id="UP000298588"/>
    </source>
</evidence>
<dbReference type="GO" id="GO:0046452">
    <property type="term" value="P:dihydrofolate metabolic process"/>
    <property type="evidence" value="ECO:0007669"/>
    <property type="project" value="TreeGrafter"/>
</dbReference>
<dbReference type="GO" id="GO:0004146">
    <property type="term" value="F:dihydrofolate reductase activity"/>
    <property type="evidence" value="ECO:0007669"/>
    <property type="project" value="UniProtKB-EC"/>
</dbReference>
<accession>A0A4D7QDG9</accession>
<dbReference type="InterPro" id="IPR001796">
    <property type="entry name" value="DHFR_dom"/>
</dbReference>
<comment type="similarity">
    <text evidence="2 8">Belongs to the dihydrofolate reductase family.</text>
</comment>
<evidence type="ECO:0000259" key="9">
    <source>
        <dbReference type="PROSITE" id="PS51330"/>
    </source>
</evidence>
<dbReference type="PIRSF" id="PIRSF000194">
    <property type="entry name" value="DHFR"/>
    <property type="match status" value="1"/>
</dbReference>
<keyword evidence="5 8" id="KW-0521">NADP</keyword>
<keyword evidence="11" id="KW-1185">Reference proteome</keyword>
<evidence type="ECO:0000256" key="8">
    <source>
        <dbReference type="PIRNR" id="PIRNR000194"/>
    </source>
</evidence>
<dbReference type="AlphaFoldDB" id="A0A4D7QDG9"/>
<dbReference type="PRINTS" id="PR00070">
    <property type="entry name" value="DHFR"/>
</dbReference>
<evidence type="ECO:0000256" key="5">
    <source>
        <dbReference type="ARBA" id="ARBA00022857"/>
    </source>
</evidence>
<comment type="function">
    <text evidence="7 8">Key enzyme in folate metabolism. Catalyzes an essential reaction for de novo glycine and purine synthesis, and for DNA precursor synthesis.</text>
</comment>
<dbReference type="CDD" id="cd00209">
    <property type="entry name" value="DHFR"/>
    <property type="match status" value="1"/>
</dbReference>
<keyword evidence="4 8" id="KW-0554">One-carbon metabolism</keyword>
<comment type="pathway">
    <text evidence="1 8">Cofactor biosynthesis; tetrahydrofolate biosynthesis; 5,6,7,8-tetrahydrofolate from 7,8-dihydrofolate: step 1/1.</text>
</comment>
<dbReference type="PANTHER" id="PTHR48069">
    <property type="entry name" value="DIHYDROFOLATE REDUCTASE"/>
    <property type="match status" value="1"/>
</dbReference>
<dbReference type="RefSeq" id="WP_137099382.1">
    <property type="nucleotide sequence ID" value="NZ_CP039865.1"/>
</dbReference>
<reference evidence="10 11" key="1">
    <citation type="submission" date="2019-04" db="EMBL/GenBank/DDBJ databases">
        <title>Phreatobacter aquaticus sp. nov.</title>
        <authorList>
            <person name="Choi A."/>
            <person name="Baek K."/>
        </authorList>
    </citation>
    <scope>NUCLEOTIDE SEQUENCE [LARGE SCALE GENOMIC DNA]</scope>
    <source>
        <strain evidence="10 11">NMCR1094</strain>
    </source>
</reference>
<keyword evidence="6 8" id="KW-0560">Oxidoreductase</keyword>
<dbReference type="InterPro" id="IPR024072">
    <property type="entry name" value="DHFR-like_dom_sf"/>
</dbReference>
<dbReference type="InterPro" id="IPR012259">
    <property type="entry name" value="DHFR"/>
</dbReference>
<dbReference type="GO" id="GO:0006730">
    <property type="term" value="P:one-carbon metabolic process"/>
    <property type="evidence" value="ECO:0007669"/>
    <property type="project" value="UniProtKB-KW"/>
</dbReference>
<proteinExistence type="inferred from homology"/>
<sequence length="169" mass="18196">MTPIMLIVAIGANNAMGRDNRLLWRLKSDMAQFRAATAGKPLVMGRKTFESFGRPLPKRLNIAISRQSKLSLAGAIVTDTLGKALAIAHAEALRTGAGEIAVLGGADVYAQTLPLADRLLITHVDDAPEADTFFPAIDPAIWSGRELSAHPAGPDDDHAFRVVEYRRRG</sequence>
<evidence type="ECO:0000256" key="6">
    <source>
        <dbReference type="ARBA" id="ARBA00023002"/>
    </source>
</evidence>
<evidence type="ECO:0000256" key="3">
    <source>
        <dbReference type="ARBA" id="ARBA00012856"/>
    </source>
</evidence>
<protein>
    <recommendedName>
        <fullName evidence="3 8">Dihydrofolate reductase</fullName>
        <ecNumber evidence="3 8">1.5.1.3</ecNumber>
    </recommendedName>
</protein>
<dbReference type="Gene3D" id="3.40.430.10">
    <property type="entry name" value="Dihydrofolate Reductase, subunit A"/>
    <property type="match status" value="1"/>
</dbReference>
<dbReference type="PANTHER" id="PTHR48069:SF3">
    <property type="entry name" value="DIHYDROFOLATE REDUCTASE"/>
    <property type="match status" value="1"/>
</dbReference>
<dbReference type="GO" id="GO:0046655">
    <property type="term" value="P:folic acid metabolic process"/>
    <property type="evidence" value="ECO:0007669"/>
    <property type="project" value="TreeGrafter"/>
</dbReference>
<dbReference type="EC" id="1.5.1.3" evidence="3 8"/>
<dbReference type="EMBL" id="CP039865">
    <property type="protein sequence ID" value="QCK86050.1"/>
    <property type="molecule type" value="Genomic_DNA"/>
</dbReference>
<dbReference type="OrthoDB" id="9804315at2"/>
<dbReference type="GO" id="GO:0046654">
    <property type="term" value="P:tetrahydrofolate biosynthetic process"/>
    <property type="evidence" value="ECO:0007669"/>
    <property type="project" value="UniProtKB-UniPathway"/>
</dbReference>
<evidence type="ECO:0000256" key="4">
    <source>
        <dbReference type="ARBA" id="ARBA00022563"/>
    </source>
</evidence>
<dbReference type="KEGG" id="paqt:E8L99_09945"/>
<organism evidence="10 11">
    <name type="scientific">Phreatobacter aquaticus</name>
    <dbReference type="NCBI Taxonomy" id="2570229"/>
    <lineage>
        <taxon>Bacteria</taxon>
        <taxon>Pseudomonadati</taxon>
        <taxon>Pseudomonadota</taxon>
        <taxon>Alphaproteobacteria</taxon>
        <taxon>Hyphomicrobiales</taxon>
        <taxon>Phreatobacteraceae</taxon>
        <taxon>Phreatobacter</taxon>
    </lineage>
</organism>
<dbReference type="UniPathway" id="UPA00077">
    <property type="reaction ID" value="UER00158"/>
</dbReference>
<gene>
    <name evidence="10" type="ORF">E8L99_09945</name>
</gene>
<dbReference type="SUPFAM" id="SSF53597">
    <property type="entry name" value="Dihydrofolate reductase-like"/>
    <property type="match status" value="1"/>
</dbReference>